<keyword evidence="5 8" id="KW-1133">Transmembrane helix</keyword>
<gene>
    <name evidence="9" type="ordered locus">Sgly_1131</name>
</gene>
<accession>F0SU73</accession>
<dbReference type="Pfam" id="PF00939">
    <property type="entry name" value="Na_sulph_symp"/>
    <property type="match status" value="1"/>
</dbReference>
<evidence type="ECO:0000256" key="6">
    <source>
        <dbReference type="ARBA" id="ARBA00023136"/>
    </source>
</evidence>
<feature type="transmembrane region" description="Helical" evidence="8">
    <location>
        <begin position="39"/>
        <end position="63"/>
    </location>
</feature>
<dbReference type="eggNOG" id="COG0471">
    <property type="taxonomic scope" value="Bacteria"/>
</dbReference>
<dbReference type="GO" id="GO:0005886">
    <property type="term" value="C:plasma membrane"/>
    <property type="evidence" value="ECO:0007669"/>
    <property type="project" value="TreeGrafter"/>
</dbReference>
<feature type="transmembrane region" description="Helical" evidence="8">
    <location>
        <begin position="350"/>
        <end position="372"/>
    </location>
</feature>
<evidence type="ECO:0000256" key="4">
    <source>
        <dbReference type="ARBA" id="ARBA00022692"/>
    </source>
</evidence>
<dbReference type="AlphaFoldDB" id="F0SU73"/>
<dbReference type="GO" id="GO:1905039">
    <property type="term" value="P:carboxylic acid transmembrane transport"/>
    <property type="evidence" value="ECO:0007669"/>
    <property type="project" value="UniProtKB-ARBA"/>
</dbReference>
<name>F0SU73_SYNGF</name>
<protein>
    <recommendedName>
        <fullName evidence="3">Sodium-dependent dicarboxylate transporter SdcS</fullName>
    </recommendedName>
    <alternativeName>
        <fullName evidence="7">Na(+)/dicarboxylate symporter</fullName>
    </alternativeName>
</protein>
<keyword evidence="6 8" id="KW-0472">Membrane</keyword>
<feature type="transmembrane region" description="Helical" evidence="8">
    <location>
        <begin position="169"/>
        <end position="191"/>
    </location>
</feature>
<feature type="transmembrane region" description="Helical" evidence="8">
    <location>
        <begin position="211"/>
        <end position="232"/>
    </location>
</feature>
<comment type="similarity">
    <text evidence="2">Belongs to the SLC13A/DASS transporter (TC 2.A.47) family. NADC subfamily.</text>
</comment>
<dbReference type="GO" id="GO:0008514">
    <property type="term" value="F:organic anion transmembrane transporter activity"/>
    <property type="evidence" value="ECO:0007669"/>
    <property type="project" value="UniProtKB-ARBA"/>
</dbReference>
<evidence type="ECO:0000256" key="5">
    <source>
        <dbReference type="ARBA" id="ARBA00022989"/>
    </source>
</evidence>
<dbReference type="RefSeq" id="WP_013624326.1">
    <property type="nucleotide sequence ID" value="NC_015172.1"/>
</dbReference>
<evidence type="ECO:0000256" key="3">
    <source>
        <dbReference type="ARBA" id="ARBA00020150"/>
    </source>
</evidence>
<dbReference type="PANTHER" id="PTHR10283">
    <property type="entry name" value="SOLUTE CARRIER FAMILY 13 MEMBER"/>
    <property type="match status" value="1"/>
</dbReference>
<keyword evidence="10" id="KW-1185">Reference proteome</keyword>
<feature type="transmembrane region" description="Helical" evidence="8">
    <location>
        <begin position="405"/>
        <end position="433"/>
    </location>
</feature>
<reference evidence="9 10" key="1">
    <citation type="journal article" date="2011" name="Stand. Genomic Sci.">
        <title>Complete genome sequence of Syntrophobotulus glycolicus type strain (FlGlyR).</title>
        <authorList>
            <person name="Han C."/>
            <person name="Mwirichia R."/>
            <person name="Chertkov O."/>
            <person name="Held B."/>
            <person name="Lapidus A."/>
            <person name="Nolan M."/>
            <person name="Lucas S."/>
            <person name="Hammon N."/>
            <person name="Deshpande S."/>
            <person name="Cheng J.F."/>
            <person name="Tapia R."/>
            <person name="Goodwin L."/>
            <person name="Pitluck S."/>
            <person name="Huntemann M."/>
            <person name="Liolios K."/>
            <person name="Ivanova N."/>
            <person name="Pagani I."/>
            <person name="Mavromatis K."/>
            <person name="Ovchinikova G."/>
            <person name="Pati A."/>
            <person name="Chen A."/>
            <person name="Palaniappan K."/>
            <person name="Land M."/>
            <person name="Hauser L."/>
            <person name="Brambilla E.M."/>
            <person name="Rohde M."/>
            <person name="Spring S."/>
            <person name="Sikorski J."/>
            <person name="Goker M."/>
            <person name="Woyke T."/>
            <person name="Bristow J."/>
            <person name="Eisen J.A."/>
            <person name="Markowitz V."/>
            <person name="Hugenholtz P."/>
            <person name="Kyrpides N.C."/>
            <person name="Klenk H.P."/>
            <person name="Detter J.C."/>
        </authorList>
    </citation>
    <scope>NUCLEOTIDE SEQUENCE [LARGE SCALE GENOMIC DNA]</scope>
    <source>
        <strain evidence="10">DSM 8271 / FlGlyR</strain>
    </source>
</reference>
<reference evidence="10" key="2">
    <citation type="submission" date="2011-02" db="EMBL/GenBank/DDBJ databases">
        <title>The complete genome of Syntrophobotulus glycolicus DSM 8271.</title>
        <authorList>
            <person name="Lucas S."/>
            <person name="Copeland A."/>
            <person name="Lapidus A."/>
            <person name="Bruce D."/>
            <person name="Goodwin L."/>
            <person name="Pitluck S."/>
            <person name="Kyrpides N."/>
            <person name="Mavromatis K."/>
            <person name="Pagani I."/>
            <person name="Ivanova N."/>
            <person name="Mikhailova N."/>
            <person name="Chertkov O."/>
            <person name="Held B."/>
            <person name="Detter J.C."/>
            <person name="Tapia R."/>
            <person name="Han C."/>
            <person name="Land M."/>
            <person name="Hauser L."/>
            <person name="Markowitz V."/>
            <person name="Cheng J.-F."/>
            <person name="Hugenholtz P."/>
            <person name="Woyke T."/>
            <person name="Wu D."/>
            <person name="Spring S."/>
            <person name="Schroeder M."/>
            <person name="Brambilla E."/>
            <person name="Klenk H.-P."/>
            <person name="Eisen J.A."/>
        </authorList>
    </citation>
    <scope>NUCLEOTIDE SEQUENCE [LARGE SCALE GENOMIC DNA]</scope>
    <source>
        <strain evidence="10">DSM 8271 / FlGlyR</strain>
    </source>
</reference>
<sequence length="470" mass="50832">MSMNKKKGMILIIAIAIAAIFFMISPFKGLEAPAMRYMGIFIGMIIILIANALPDAVTIILALTALTVFRVDTQAAIWSSFGGTVVWLMIPAFAIGTAVAKTGLLSRMALWILKAFPSKYGGQILAQMISGIIMSPLIPSQNAKATIVTPYALSMCRELGYKKSSKPAVGIFLAMYTTAVTLGVCFLSGSINSFVIQGFLTDAQKAQFGWGNWFLGALPSLVVILVLLYLYLSRAYQPGKDEISFSDSQEYARKRLAEIGPLSKDEKVAIVVLAFTLIGWMTTKIHGLDASMVAMLAMIAFFVLGQFTMTDFQSKIPWSAVVFVGGINAVAGILSAVGLNKWIALNLQPLTNLFTTNVILVIIAVCVLAFLMRMAILSFVVVTAVVATIFTPICVAMGISPWIPLYAQIIIAMNWSLSFTNSQMITALAAGGGSDLLEYRDTQKASYVYSAIAFAGILVSIPFWKMMGLW</sequence>
<feature type="transmembrane region" description="Helical" evidence="8">
    <location>
        <begin position="292"/>
        <end position="309"/>
    </location>
</feature>
<dbReference type="KEGG" id="sgy:Sgly_1131"/>
<dbReference type="STRING" id="645991.Sgly_1131"/>
<proteinExistence type="inferred from homology"/>
<comment type="subcellular location">
    <subcellularLocation>
        <location evidence="1">Membrane</location>
        <topology evidence="1">Multi-pass membrane protein</topology>
    </subcellularLocation>
</comment>
<keyword evidence="4 8" id="KW-0812">Transmembrane</keyword>
<dbReference type="InterPro" id="IPR001898">
    <property type="entry name" value="SLC13A/DASS"/>
</dbReference>
<dbReference type="OrthoDB" id="37272at2"/>
<dbReference type="EMBL" id="CP002547">
    <property type="protein sequence ID" value="ADY55456.1"/>
    <property type="molecule type" value="Genomic_DNA"/>
</dbReference>
<evidence type="ECO:0000313" key="9">
    <source>
        <dbReference type="EMBL" id="ADY55456.1"/>
    </source>
</evidence>
<evidence type="ECO:0000313" key="10">
    <source>
        <dbReference type="Proteomes" id="UP000007488"/>
    </source>
</evidence>
<feature type="transmembrane region" description="Helical" evidence="8">
    <location>
        <begin position="75"/>
        <end position="100"/>
    </location>
</feature>
<feature type="transmembrane region" description="Helical" evidence="8">
    <location>
        <begin position="379"/>
        <end position="399"/>
    </location>
</feature>
<dbReference type="Proteomes" id="UP000007488">
    <property type="component" value="Chromosome"/>
</dbReference>
<evidence type="ECO:0000256" key="1">
    <source>
        <dbReference type="ARBA" id="ARBA00004141"/>
    </source>
</evidence>
<evidence type="ECO:0000256" key="2">
    <source>
        <dbReference type="ARBA" id="ARBA00006772"/>
    </source>
</evidence>
<feature type="transmembrane region" description="Helical" evidence="8">
    <location>
        <begin position="445"/>
        <end position="464"/>
    </location>
</feature>
<feature type="transmembrane region" description="Helical" evidence="8">
    <location>
        <begin position="316"/>
        <end position="338"/>
    </location>
</feature>
<dbReference type="PANTHER" id="PTHR10283:SF82">
    <property type="entry name" value="SOLUTE CARRIER FAMILY 13 MEMBER 2"/>
    <property type="match status" value="1"/>
</dbReference>
<dbReference type="HOGENOM" id="CLU_005170_11_0_9"/>
<evidence type="ECO:0000256" key="7">
    <source>
        <dbReference type="ARBA" id="ARBA00031174"/>
    </source>
</evidence>
<organism evidence="9 10">
    <name type="scientific">Syntrophobotulus glycolicus (strain DSM 8271 / FlGlyR)</name>
    <dbReference type="NCBI Taxonomy" id="645991"/>
    <lineage>
        <taxon>Bacteria</taxon>
        <taxon>Bacillati</taxon>
        <taxon>Bacillota</taxon>
        <taxon>Clostridia</taxon>
        <taxon>Eubacteriales</taxon>
        <taxon>Desulfitobacteriaceae</taxon>
        <taxon>Syntrophobotulus</taxon>
    </lineage>
</organism>
<evidence type="ECO:0000256" key="8">
    <source>
        <dbReference type="SAM" id="Phobius"/>
    </source>
</evidence>